<dbReference type="SMART" id="SM00470">
    <property type="entry name" value="ParB"/>
    <property type="match status" value="1"/>
</dbReference>
<gene>
    <name evidence="2" type="ORF">HNR21_004848</name>
</gene>
<dbReference type="Proteomes" id="UP000539313">
    <property type="component" value="Unassembled WGS sequence"/>
</dbReference>
<dbReference type="Gene3D" id="3.90.1530.10">
    <property type="entry name" value="Conserved hypothetical protein from pyrococcus furiosus pfu- 392566-001, ParB domain"/>
    <property type="match status" value="1"/>
</dbReference>
<dbReference type="InterPro" id="IPR003115">
    <property type="entry name" value="ParB_N"/>
</dbReference>
<dbReference type="GO" id="GO:0045881">
    <property type="term" value="P:positive regulation of sporulation resulting in formation of a cellular spore"/>
    <property type="evidence" value="ECO:0007669"/>
    <property type="project" value="TreeGrafter"/>
</dbReference>
<dbReference type="GO" id="GO:0007059">
    <property type="term" value="P:chromosome segregation"/>
    <property type="evidence" value="ECO:0007669"/>
    <property type="project" value="TreeGrafter"/>
</dbReference>
<dbReference type="AlphaFoldDB" id="A0A7W3N1T9"/>
<evidence type="ECO:0000313" key="3">
    <source>
        <dbReference type="Proteomes" id="UP000539313"/>
    </source>
</evidence>
<comment type="caution">
    <text evidence="2">The sequence shown here is derived from an EMBL/GenBank/DDBJ whole genome shotgun (WGS) entry which is preliminary data.</text>
</comment>
<evidence type="ECO:0000313" key="2">
    <source>
        <dbReference type="EMBL" id="MBA9005966.1"/>
    </source>
</evidence>
<dbReference type="PANTHER" id="PTHR33375:SF1">
    <property type="entry name" value="CHROMOSOME-PARTITIONING PROTEIN PARB-RELATED"/>
    <property type="match status" value="1"/>
</dbReference>
<evidence type="ECO:0000259" key="1">
    <source>
        <dbReference type="SMART" id="SM00470"/>
    </source>
</evidence>
<sequence length="167" mass="19083">MENQPLWNVQWIDRTLLSKNLWNPNRQAPPEHRLLKTSILENGWTQPIVAREIDGELEIVDGYHRWTVSEDRQVYALTDGKVPVVVLPPTDPATARMATIRHNRARGTHHVLGMAEIVADLLAEGLSPEEIGRRLEMDDEEVERLADRGNMIKRHAPDTFNQGWTVA</sequence>
<accession>A0A7W3N1T9</accession>
<dbReference type="RefSeq" id="WP_220500282.1">
    <property type="nucleotide sequence ID" value="NZ_JACJII010000001.1"/>
</dbReference>
<feature type="domain" description="ParB-like N-terminal" evidence="1">
    <location>
        <begin position="10"/>
        <end position="104"/>
    </location>
</feature>
<name>A0A7W3N1T9_9ACTN</name>
<keyword evidence="3" id="KW-1185">Reference proteome</keyword>
<organism evidence="2 3">
    <name type="scientific">Thermomonospora cellulosilytica</name>
    <dbReference type="NCBI Taxonomy" id="1411118"/>
    <lineage>
        <taxon>Bacteria</taxon>
        <taxon>Bacillati</taxon>
        <taxon>Actinomycetota</taxon>
        <taxon>Actinomycetes</taxon>
        <taxon>Streptosporangiales</taxon>
        <taxon>Thermomonosporaceae</taxon>
        <taxon>Thermomonospora</taxon>
    </lineage>
</organism>
<reference evidence="2 3" key="1">
    <citation type="submission" date="2020-08" db="EMBL/GenBank/DDBJ databases">
        <title>Sequencing the genomes of 1000 actinobacteria strains.</title>
        <authorList>
            <person name="Klenk H.-P."/>
        </authorList>
    </citation>
    <scope>NUCLEOTIDE SEQUENCE [LARGE SCALE GENOMIC DNA]</scope>
    <source>
        <strain evidence="2 3">DSM 45823</strain>
    </source>
</reference>
<dbReference type="EMBL" id="JACJII010000001">
    <property type="protein sequence ID" value="MBA9005966.1"/>
    <property type="molecule type" value="Genomic_DNA"/>
</dbReference>
<proteinExistence type="predicted"/>
<dbReference type="SUPFAM" id="SSF110849">
    <property type="entry name" value="ParB/Sulfiredoxin"/>
    <property type="match status" value="1"/>
</dbReference>
<dbReference type="InterPro" id="IPR036086">
    <property type="entry name" value="ParB/Sulfiredoxin_sf"/>
</dbReference>
<protein>
    <submittedName>
        <fullName evidence="2">ParB-like chromosome segregation protein Spo0J</fullName>
    </submittedName>
</protein>
<dbReference type="Pfam" id="PF02195">
    <property type="entry name" value="ParB_N"/>
    <property type="match status" value="1"/>
</dbReference>
<dbReference type="InterPro" id="IPR050336">
    <property type="entry name" value="Chromosome_partition/occlusion"/>
</dbReference>
<dbReference type="PANTHER" id="PTHR33375">
    <property type="entry name" value="CHROMOSOME-PARTITIONING PROTEIN PARB-RELATED"/>
    <property type="match status" value="1"/>
</dbReference>
<dbReference type="GO" id="GO:0005694">
    <property type="term" value="C:chromosome"/>
    <property type="evidence" value="ECO:0007669"/>
    <property type="project" value="TreeGrafter"/>
</dbReference>